<gene>
    <name evidence="1" type="ORF">F4820DRAFT_463249</name>
</gene>
<reference evidence="1 2" key="1">
    <citation type="journal article" date="2022" name="New Phytol.">
        <title>Ecological generalism drives hyperdiversity of secondary metabolite gene clusters in xylarialean endophytes.</title>
        <authorList>
            <person name="Franco M.E.E."/>
            <person name="Wisecaver J.H."/>
            <person name="Arnold A.E."/>
            <person name="Ju Y.M."/>
            <person name="Slot J.C."/>
            <person name="Ahrendt S."/>
            <person name="Moore L.P."/>
            <person name="Eastman K.E."/>
            <person name="Scott K."/>
            <person name="Konkel Z."/>
            <person name="Mondo S.J."/>
            <person name="Kuo A."/>
            <person name="Hayes R.D."/>
            <person name="Haridas S."/>
            <person name="Andreopoulos B."/>
            <person name="Riley R."/>
            <person name="LaButti K."/>
            <person name="Pangilinan J."/>
            <person name="Lipzen A."/>
            <person name="Amirebrahimi M."/>
            <person name="Yan J."/>
            <person name="Adam C."/>
            <person name="Keymanesh K."/>
            <person name="Ng V."/>
            <person name="Louie K."/>
            <person name="Northen T."/>
            <person name="Drula E."/>
            <person name="Henrissat B."/>
            <person name="Hsieh H.M."/>
            <person name="Youens-Clark K."/>
            <person name="Lutzoni F."/>
            <person name="Miadlikowska J."/>
            <person name="Eastwood D.C."/>
            <person name="Hamelin R.C."/>
            <person name="Grigoriev I.V."/>
            <person name="U'Ren J.M."/>
        </authorList>
    </citation>
    <scope>NUCLEOTIDE SEQUENCE [LARGE SCALE GENOMIC DNA]</scope>
    <source>
        <strain evidence="1 2">CBS 119005</strain>
    </source>
</reference>
<proteinExistence type="predicted"/>
<organism evidence="1 2">
    <name type="scientific">Hypoxylon rubiginosum</name>
    <dbReference type="NCBI Taxonomy" id="110542"/>
    <lineage>
        <taxon>Eukaryota</taxon>
        <taxon>Fungi</taxon>
        <taxon>Dikarya</taxon>
        <taxon>Ascomycota</taxon>
        <taxon>Pezizomycotina</taxon>
        <taxon>Sordariomycetes</taxon>
        <taxon>Xylariomycetidae</taxon>
        <taxon>Xylariales</taxon>
        <taxon>Hypoxylaceae</taxon>
        <taxon>Hypoxylon</taxon>
    </lineage>
</organism>
<name>A0ACB9ZHC0_9PEZI</name>
<dbReference type="Proteomes" id="UP001497700">
    <property type="component" value="Unassembled WGS sequence"/>
</dbReference>
<keyword evidence="2" id="KW-1185">Reference proteome</keyword>
<evidence type="ECO:0000313" key="1">
    <source>
        <dbReference type="EMBL" id="KAI4870993.1"/>
    </source>
</evidence>
<dbReference type="EMBL" id="MU393421">
    <property type="protein sequence ID" value="KAI4870993.1"/>
    <property type="molecule type" value="Genomic_DNA"/>
</dbReference>
<comment type="caution">
    <text evidence="1">The sequence shown here is derived from an EMBL/GenBank/DDBJ whole genome shotgun (WGS) entry which is preliminary data.</text>
</comment>
<evidence type="ECO:0000313" key="2">
    <source>
        <dbReference type="Proteomes" id="UP001497700"/>
    </source>
</evidence>
<protein>
    <submittedName>
        <fullName evidence="1">Cytochrome P450</fullName>
    </submittedName>
</protein>
<accession>A0ACB9ZHC0</accession>
<sequence>MSKQGSADKLASRGYNVGHLLALVAPVIIYLATLAFYRLFLHPLARFPGPKLAAASRWYEAYYDVVQNGQYAFQIKEMHKKYGPIVRISPYELHINDAVFFEKLYGYDGPWDKYAWAVDAHSAPGAMIFTPSHDLHRARRQPLNAFFSKARVTKRLDLVERKVTRLCERIAEFAGTGRVLDVDAAISAFQHDVSTDYVLGKDHQYLEGDFAASKSRPPQNTRNSSALVALPQKFLIKKADEKTAKFIKYIRTQRLMQIATSSAPDDTEPQTIVHEIINSSLPPEEKTMKRVFTDVATVTGAGFETTASVLRLIIYYVSSDAAILQRLRDELAQAAASEPGGDLALRTYEQLPFLTAVLMEGLQLSPGIGGRSPRIAPDRELVYNDKWRIPAGTPVGMTVLMMHLDETLYPDPYRFSPERWMHPDARKKAEKTFAPFSRGSRMCLGMHLAWAELYLVVSALVRKFNFDFTGVEADHFEWASDQFTIGIKGKSELGALVTSCVA</sequence>